<feature type="domain" description="DUF2249" evidence="2">
    <location>
        <begin position="107"/>
        <end position="173"/>
    </location>
</feature>
<evidence type="ECO:0000313" key="4">
    <source>
        <dbReference type="Proteomes" id="UP000070250"/>
    </source>
</evidence>
<dbReference type="Proteomes" id="UP000070250">
    <property type="component" value="Chromosome"/>
</dbReference>
<proteinExistence type="predicted"/>
<feature type="domain" description="DUF2249" evidence="2">
    <location>
        <begin position="7"/>
        <end position="74"/>
    </location>
</feature>
<dbReference type="InterPro" id="IPR036868">
    <property type="entry name" value="TusA-like_sf"/>
</dbReference>
<keyword evidence="4" id="KW-1185">Reference proteome</keyword>
<sequence>MSENFIELDVRPILRSGGEPFDAILGAVKKLEPGQGLRLFATFKPIPLFRVLGSMGFDHEATELSGGDWQVEFTPAAPAAGGVSAEQTVAAPAGSKQHDAWPAPAREMDNRNLDPPEPMVRILAAIEEMPKGEVLAALLCREPVFLLPELAKRGHSWQGAFEPDGKTYRMLIRIGTVQPGAA</sequence>
<dbReference type="Gene3D" id="3.30.110.40">
    <property type="entry name" value="TusA-like domain"/>
    <property type="match status" value="1"/>
</dbReference>
<name>A0A127FEG7_STEDE</name>
<dbReference type="STRING" id="465721.ACG33_14570"/>
<organism evidence="3 4">
    <name type="scientific">Steroidobacter denitrificans</name>
    <dbReference type="NCBI Taxonomy" id="465721"/>
    <lineage>
        <taxon>Bacteria</taxon>
        <taxon>Pseudomonadati</taxon>
        <taxon>Pseudomonadota</taxon>
        <taxon>Gammaproteobacteria</taxon>
        <taxon>Steroidobacterales</taxon>
        <taxon>Steroidobacteraceae</taxon>
        <taxon>Steroidobacter</taxon>
    </lineage>
</organism>
<dbReference type="PATRIC" id="fig|465721.4.peg.3118"/>
<evidence type="ECO:0000259" key="2">
    <source>
        <dbReference type="Pfam" id="PF10006"/>
    </source>
</evidence>
<dbReference type="Pfam" id="PF10006">
    <property type="entry name" value="DUF2249"/>
    <property type="match status" value="2"/>
</dbReference>
<feature type="region of interest" description="Disordered" evidence="1">
    <location>
        <begin position="95"/>
        <end position="114"/>
    </location>
</feature>
<gene>
    <name evidence="3" type="ORF">ACG33_14570</name>
</gene>
<protein>
    <submittedName>
        <fullName evidence="3">Universal stress protein</fullName>
    </submittedName>
</protein>
<dbReference type="EMBL" id="CP011971">
    <property type="protein sequence ID" value="AMN48301.1"/>
    <property type="molecule type" value="Genomic_DNA"/>
</dbReference>
<dbReference type="OrthoDB" id="5958858at2"/>
<evidence type="ECO:0000256" key="1">
    <source>
        <dbReference type="SAM" id="MobiDB-lite"/>
    </source>
</evidence>
<dbReference type="SUPFAM" id="SSF64307">
    <property type="entry name" value="SirA-like"/>
    <property type="match status" value="1"/>
</dbReference>
<dbReference type="InterPro" id="IPR018720">
    <property type="entry name" value="DUF2249"/>
</dbReference>
<dbReference type="KEGG" id="sdf:ACG33_14570"/>
<dbReference type="AlphaFoldDB" id="A0A127FEG7"/>
<reference evidence="3 4" key="1">
    <citation type="submission" date="2015-06" db="EMBL/GenBank/DDBJ databases">
        <title>A Comprehensive Approach to Explore the Metabolic and Phylogenetic Diversity of Bacterial Steroid Degradation in the Environment: Testosterone as an Example.</title>
        <authorList>
            <person name="Yang F.-C."/>
            <person name="Chen Y.-L."/>
            <person name="Yu C.-P."/>
            <person name="Tang S.-L."/>
            <person name="Wang P.-H."/>
            <person name="Ismail W."/>
            <person name="Wang C.-H."/>
            <person name="Yang C.-Y."/>
            <person name="Chiang Y.-R."/>
        </authorList>
    </citation>
    <scope>NUCLEOTIDE SEQUENCE [LARGE SCALE GENOMIC DNA]</scope>
    <source>
        <strain evidence="3 4">DSM 18526</strain>
    </source>
</reference>
<evidence type="ECO:0000313" key="3">
    <source>
        <dbReference type="EMBL" id="AMN48301.1"/>
    </source>
</evidence>
<dbReference type="RefSeq" id="WP_066922265.1">
    <property type="nucleotide sequence ID" value="NZ_CP011971.1"/>
</dbReference>
<accession>A0A127FEG7</accession>